<feature type="chain" id="PRO_5028139071" evidence="4">
    <location>
        <begin position="21"/>
        <end position="287"/>
    </location>
</feature>
<dbReference type="OrthoDB" id="758220at2759"/>
<dbReference type="PROSITE" id="PS50927">
    <property type="entry name" value="BULB_LECTIN"/>
    <property type="match status" value="1"/>
</dbReference>
<dbReference type="InterPro" id="IPR001480">
    <property type="entry name" value="Bulb-type_lectin_dom"/>
</dbReference>
<evidence type="ECO:0000313" key="7">
    <source>
        <dbReference type="RefSeq" id="XP_022752260.1"/>
    </source>
</evidence>
<dbReference type="InterPro" id="IPR036426">
    <property type="entry name" value="Bulb-type_lectin_dom_sf"/>
</dbReference>
<dbReference type="KEGG" id="dzi:111300989"/>
<evidence type="ECO:0000256" key="3">
    <source>
        <dbReference type="ARBA" id="ARBA00023180"/>
    </source>
</evidence>
<dbReference type="FunFam" id="2.90.10.10:FF:000013">
    <property type="entry name" value="G-type lectin S-receptor-like serine/threonine-protein kinase LECRK1"/>
    <property type="match status" value="1"/>
</dbReference>
<dbReference type="GeneID" id="111300989"/>
<organism evidence="6 7">
    <name type="scientific">Durio zibethinus</name>
    <name type="common">Durian</name>
    <dbReference type="NCBI Taxonomy" id="66656"/>
    <lineage>
        <taxon>Eukaryota</taxon>
        <taxon>Viridiplantae</taxon>
        <taxon>Streptophyta</taxon>
        <taxon>Embryophyta</taxon>
        <taxon>Tracheophyta</taxon>
        <taxon>Spermatophyta</taxon>
        <taxon>Magnoliopsida</taxon>
        <taxon>eudicotyledons</taxon>
        <taxon>Gunneridae</taxon>
        <taxon>Pentapetalae</taxon>
        <taxon>rosids</taxon>
        <taxon>malvids</taxon>
        <taxon>Malvales</taxon>
        <taxon>Malvaceae</taxon>
        <taxon>Helicteroideae</taxon>
        <taxon>Durio</taxon>
    </lineage>
</organism>
<gene>
    <name evidence="7" type="primary">LOC111300989</name>
</gene>
<evidence type="ECO:0000256" key="2">
    <source>
        <dbReference type="ARBA" id="ARBA00023157"/>
    </source>
</evidence>
<proteinExistence type="predicted"/>
<evidence type="ECO:0000256" key="4">
    <source>
        <dbReference type="SAM" id="SignalP"/>
    </source>
</evidence>
<dbReference type="PANTHER" id="PTHR47976">
    <property type="entry name" value="G-TYPE LECTIN S-RECEPTOR-LIKE SERINE/THREONINE-PROTEIN KINASE SD2-5"/>
    <property type="match status" value="1"/>
</dbReference>
<keyword evidence="1 4" id="KW-0732">Signal</keyword>
<feature type="signal peptide" evidence="4">
    <location>
        <begin position="1"/>
        <end position="20"/>
    </location>
</feature>
<dbReference type="PANTHER" id="PTHR47976:SF7">
    <property type="entry name" value="RECEPTOR-LIKE SERINE_THREONINE-PROTEIN KINASE"/>
    <property type="match status" value="1"/>
</dbReference>
<evidence type="ECO:0000313" key="6">
    <source>
        <dbReference type="Proteomes" id="UP000515121"/>
    </source>
</evidence>
<keyword evidence="2" id="KW-1015">Disulfide bond</keyword>
<reference evidence="7" key="1">
    <citation type="submission" date="2025-08" db="UniProtKB">
        <authorList>
            <consortium name="RefSeq"/>
        </authorList>
    </citation>
    <scope>IDENTIFICATION</scope>
    <source>
        <tissue evidence="7">Fruit stalk</tissue>
    </source>
</reference>
<dbReference type="InterPro" id="IPR051343">
    <property type="entry name" value="G-type_lectin_kinases/EP1-like"/>
</dbReference>
<feature type="domain" description="Bulb-type lectin" evidence="5">
    <location>
        <begin position="26"/>
        <end position="141"/>
    </location>
</feature>
<evidence type="ECO:0000256" key="1">
    <source>
        <dbReference type="ARBA" id="ARBA00022729"/>
    </source>
</evidence>
<name>A0A6P5ZIG8_DURZI</name>
<protein>
    <submittedName>
        <fullName evidence="7">G-type lectin S-receptor-like serine/threonine-protein kinase LECRK3</fullName>
    </submittedName>
</protein>
<dbReference type="FunFam" id="2.90.10.10:FF:000026">
    <property type="entry name" value="Serine/threonine-protein kinase"/>
    <property type="match status" value="1"/>
</dbReference>
<dbReference type="AlphaFoldDB" id="A0A6P5ZIG8"/>
<accession>A0A6P5ZIG8</accession>
<sequence>MAAILLLFLLSTSIISTAVAQPKHSNISLGSSLTPTGQPVWLSPSGLYAFGFYQQDKGYAVRIFLAGVQQKTVVWTASRDDPPVPSSAKNILTTDGRLILRSTRDISITDSTEKVATASMLDSGNFVLYNSDQEKIWESFKYPTTTVLQGQKLLAGTELYSSVSDTDQSKGFFCLNMQTNGNLIQYPVANYTWTEWSAYWASNTFGKGDNVSLNLDNDGRLYLLNSAGVNIKDIFIGEYDTKETIYLMKIDPDGIFRIYSYKLNQDGNRSVIYNSSSDRCAPRSMRP</sequence>
<dbReference type="RefSeq" id="XP_022752260.1">
    <property type="nucleotide sequence ID" value="XM_022896525.1"/>
</dbReference>
<keyword evidence="6" id="KW-1185">Reference proteome</keyword>
<evidence type="ECO:0000259" key="5">
    <source>
        <dbReference type="PROSITE" id="PS50927"/>
    </source>
</evidence>
<dbReference type="Pfam" id="PF01453">
    <property type="entry name" value="B_lectin"/>
    <property type="match status" value="1"/>
</dbReference>
<dbReference type="SUPFAM" id="SSF51110">
    <property type="entry name" value="alpha-D-mannose-specific plant lectins"/>
    <property type="match status" value="2"/>
</dbReference>
<dbReference type="SMART" id="SM00108">
    <property type="entry name" value="B_lectin"/>
    <property type="match status" value="1"/>
</dbReference>
<dbReference type="Proteomes" id="UP000515121">
    <property type="component" value="Unplaced"/>
</dbReference>
<dbReference type="Gene3D" id="2.90.10.10">
    <property type="entry name" value="Bulb-type lectin domain"/>
    <property type="match status" value="2"/>
</dbReference>
<keyword evidence="3" id="KW-0325">Glycoprotein</keyword>